<evidence type="ECO:0000313" key="7">
    <source>
        <dbReference type="EMBL" id="EEC94269.1"/>
    </source>
</evidence>
<protein>
    <submittedName>
        <fullName evidence="7">Sodium pump decarboxylase, gamma subunit</fullName>
    </submittedName>
</protein>
<comment type="subcellular location">
    <subcellularLocation>
        <location evidence="1">Cell membrane</location>
    </subcellularLocation>
</comment>
<keyword evidence="5 6" id="KW-0472">Membrane</keyword>
<gene>
    <name evidence="7" type="ORF">PRABACTJOHN_04378</name>
</gene>
<keyword evidence="2" id="KW-1003">Cell membrane</keyword>
<name>B7BH29_9BACT</name>
<accession>B7BH29</accession>
<dbReference type="GO" id="GO:0036376">
    <property type="term" value="P:sodium ion export across plasma membrane"/>
    <property type="evidence" value="ECO:0007669"/>
    <property type="project" value="InterPro"/>
</dbReference>
<proteinExistence type="predicted"/>
<dbReference type="STRING" id="537006.PRABACTJOHN_04378"/>
<evidence type="ECO:0000256" key="1">
    <source>
        <dbReference type="ARBA" id="ARBA00004236"/>
    </source>
</evidence>
<evidence type="ECO:0000256" key="5">
    <source>
        <dbReference type="ARBA" id="ARBA00023136"/>
    </source>
</evidence>
<dbReference type="InterPro" id="IPR005899">
    <property type="entry name" value="Na_pump_deCOase"/>
</dbReference>
<evidence type="ECO:0000256" key="3">
    <source>
        <dbReference type="ARBA" id="ARBA00022692"/>
    </source>
</evidence>
<keyword evidence="4 6" id="KW-1133">Transmembrane helix</keyword>
<dbReference type="Pfam" id="PF04277">
    <property type="entry name" value="OAD_gamma"/>
    <property type="match status" value="1"/>
</dbReference>
<reference evidence="7 8" key="2">
    <citation type="submission" date="2008-10" db="EMBL/GenBank/DDBJ databases">
        <authorList>
            <person name="Fulton L."/>
            <person name="Clifton S."/>
            <person name="Fulton B."/>
            <person name="Xu J."/>
            <person name="Minx P."/>
            <person name="Pepin K.H."/>
            <person name="Johnson M."/>
            <person name="Bhonagiri V."/>
            <person name="Nash W.E."/>
            <person name="Mardis E.R."/>
            <person name="Wilson R.K."/>
        </authorList>
    </citation>
    <scope>NUCLEOTIDE SEQUENCE [LARGE SCALE GENOMIC DNA]</scope>
    <source>
        <strain evidence="7 8">DSM 18315</strain>
    </source>
</reference>
<organism evidence="7 8">
    <name type="scientific">Parabacteroides johnsonii DSM 18315</name>
    <dbReference type="NCBI Taxonomy" id="537006"/>
    <lineage>
        <taxon>Bacteria</taxon>
        <taxon>Pseudomonadati</taxon>
        <taxon>Bacteroidota</taxon>
        <taxon>Bacteroidia</taxon>
        <taxon>Bacteroidales</taxon>
        <taxon>Tannerellaceae</taxon>
        <taxon>Parabacteroides</taxon>
    </lineage>
</organism>
<evidence type="ECO:0000256" key="6">
    <source>
        <dbReference type="SAM" id="Phobius"/>
    </source>
</evidence>
<dbReference type="AlphaFoldDB" id="B7BH29"/>
<evidence type="ECO:0000313" key="8">
    <source>
        <dbReference type="Proteomes" id="UP000005510"/>
    </source>
</evidence>
<dbReference type="Proteomes" id="UP000005510">
    <property type="component" value="Unassembled WGS sequence"/>
</dbReference>
<dbReference type="HOGENOM" id="CLU_191211_0_0_10"/>
<evidence type="ECO:0000256" key="4">
    <source>
        <dbReference type="ARBA" id="ARBA00022989"/>
    </source>
</evidence>
<dbReference type="GO" id="GO:0015081">
    <property type="term" value="F:sodium ion transmembrane transporter activity"/>
    <property type="evidence" value="ECO:0007669"/>
    <property type="project" value="InterPro"/>
</dbReference>
<comment type="caution">
    <text evidence="7">The sequence shown here is derived from an EMBL/GenBank/DDBJ whole genome shotgun (WGS) entry which is preliminary data.</text>
</comment>
<evidence type="ECO:0000256" key="2">
    <source>
        <dbReference type="ARBA" id="ARBA00022475"/>
    </source>
</evidence>
<sequence>MSMENIETGLLLMIVGMTTVFAILMIVIYLGKGLIVLVNKYAPEEIIVKKQTTPQRQTAAPAAGITNQATAAIVSAVSVMTGGKGKVVKIEKL</sequence>
<dbReference type="GO" id="GO:0005886">
    <property type="term" value="C:plasma membrane"/>
    <property type="evidence" value="ECO:0007669"/>
    <property type="project" value="UniProtKB-SubCell"/>
</dbReference>
<feature type="transmembrane region" description="Helical" evidence="6">
    <location>
        <begin position="12"/>
        <end position="31"/>
    </location>
</feature>
<keyword evidence="3 6" id="KW-0812">Transmembrane</keyword>
<reference evidence="7 8" key="1">
    <citation type="submission" date="2008-10" db="EMBL/GenBank/DDBJ databases">
        <title>Draft genome sequence of Parabacteroides johnsonii (DSM 18315).</title>
        <authorList>
            <person name="Sudarsanam P."/>
            <person name="Ley R."/>
            <person name="Guruge J."/>
            <person name="Turnbaugh P.J."/>
            <person name="Mahowald M."/>
            <person name="Liep D."/>
            <person name="Gordon J."/>
        </authorList>
    </citation>
    <scope>NUCLEOTIDE SEQUENCE [LARGE SCALE GENOMIC DNA]</scope>
    <source>
        <strain evidence="7 8">DSM 18315</strain>
    </source>
</reference>
<dbReference type="EMBL" id="ABYH01000431">
    <property type="protein sequence ID" value="EEC94269.1"/>
    <property type="molecule type" value="Genomic_DNA"/>
</dbReference>